<keyword evidence="3" id="KW-1185">Reference proteome</keyword>
<evidence type="ECO:0000256" key="1">
    <source>
        <dbReference type="SAM" id="MobiDB-lite"/>
    </source>
</evidence>
<evidence type="ECO:0000313" key="2">
    <source>
        <dbReference type="EMBL" id="KAF2439138.1"/>
    </source>
</evidence>
<accession>A0A9P4P957</accession>
<gene>
    <name evidence="2" type="ORF">P171DRAFT_132138</name>
</gene>
<organism evidence="2 3">
    <name type="scientific">Karstenula rhodostoma CBS 690.94</name>
    <dbReference type="NCBI Taxonomy" id="1392251"/>
    <lineage>
        <taxon>Eukaryota</taxon>
        <taxon>Fungi</taxon>
        <taxon>Dikarya</taxon>
        <taxon>Ascomycota</taxon>
        <taxon>Pezizomycotina</taxon>
        <taxon>Dothideomycetes</taxon>
        <taxon>Pleosporomycetidae</taxon>
        <taxon>Pleosporales</taxon>
        <taxon>Massarineae</taxon>
        <taxon>Didymosphaeriaceae</taxon>
        <taxon>Karstenula</taxon>
    </lineage>
</organism>
<dbReference type="EMBL" id="MU001510">
    <property type="protein sequence ID" value="KAF2439138.1"/>
    <property type="molecule type" value="Genomic_DNA"/>
</dbReference>
<feature type="compositionally biased region" description="Basic residues" evidence="1">
    <location>
        <begin position="27"/>
        <end position="37"/>
    </location>
</feature>
<name>A0A9P4P957_9PLEO</name>
<proteinExistence type="predicted"/>
<feature type="compositionally biased region" description="Basic and acidic residues" evidence="1">
    <location>
        <begin position="38"/>
        <end position="56"/>
    </location>
</feature>
<comment type="caution">
    <text evidence="2">The sequence shown here is derived from an EMBL/GenBank/DDBJ whole genome shotgun (WGS) entry which is preliminary data.</text>
</comment>
<protein>
    <submittedName>
        <fullName evidence="2">Uncharacterized protein</fullName>
    </submittedName>
</protein>
<sequence length="140" mass="16910">MPWTEQRNHPQTCHWTSATPKTTWRTWRTHQSRRLQRHTHEGRRPIYRRPKPDRWHHPYPPLDLRTAAQTQDPLTKHVDAPPRRMRSATVPHQLQSRQSRRHALDAKSSQYRRHATRKTTLTSPISQNRVTRFCTRRPIN</sequence>
<dbReference type="Proteomes" id="UP000799764">
    <property type="component" value="Unassembled WGS sequence"/>
</dbReference>
<evidence type="ECO:0000313" key="3">
    <source>
        <dbReference type="Proteomes" id="UP000799764"/>
    </source>
</evidence>
<feature type="region of interest" description="Disordered" evidence="1">
    <location>
        <begin position="26"/>
        <end position="119"/>
    </location>
</feature>
<dbReference type="AlphaFoldDB" id="A0A9P4P957"/>
<reference evidence="2" key="1">
    <citation type="journal article" date="2020" name="Stud. Mycol.">
        <title>101 Dothideomycetes genomes: a test case for predicting lifestyles and emergence of pathogens.</title>
        <authorList>
            <person name="Haridas S."/>
            <person name="Albert R."/>
            <person name="Binder M."/>
            <person name="Bloem J."/>
            <person name="Labutti K."/>
            <person name="Salamov A."/>
            <person name="Andreopoulos B."/>
            <person name="Baker S."/>
            <person name="Barry K."/>
            <person name="Bills G."/>
            <person name="Bluhm B."/>
            <person name="Cannon C."/>
            <person name="Castanera R."/>
            <person name="Culley D."/>
            <person name="Daum C."/>
            <person name="Ezra D."/>
            <person name="Gonzalez J."/>
            <person name="Henrissat B."/>
            <person name="Kuo A."/>
            <person name="Liang C."/>
            <person name="Lipzen A."/>
            <person name="Lutzoni F."/>
            <person name="Magnuson J."/>
            <person name="Mondo S."/>
            <person name="Nolan M."/>
            <person name="Ohm R."/>
            <person name="Pangilinan J."/>
            <person name="Park H.-J."/>
            <person name="Ramirez L."/>
            <person name="Alfaro M."/>
            <person name="Sun H."/>
            <person name="Tritt A."/>
            <person name="Yoshinaga Y."/>
            <person name="Zwiers L.-H."/>
            <person name="Turgeon B."/>
            <person name="Goodwin S."/>
            <person name="Spatafora J."/>
            <person name="Crous P."/>
            <person name="Grigoriev I."/>
        </authorList>
    </citation>
    <scope>NUCLEOTIDE SEQUENCE</scope>
    <source>
        <strain evidence="2">CBS 690.94</strain>
    </source>
</reference>